<name>A0AA38TWY7_9ASTR</name>
<accession>A0AA38TWY7</accession>
<dbReference type="AlphaFoldDB" id="A0AA38TWY7"/>
<organism evidence="1 2">
    <name type="scientific">Centaurea solstitialis</name>
    <name type="common">yellow star-thistle</name>
    <dbReference type="NCBI Taxonomy" id="347529"/>
    <lineage>
        <taxon>Eukaryota</taxon>
        <taxon>Viridiplantae</taxon>
        <taxon>Streptophyta</taxon>
        <taxon>Embryophyta</taxon>
        <taxon>Tracheophyta</taxon>
        <taxon>Spermatophyta</taxon>
        <taxon>Magnoliopsida</taxon>
        <taxon>eudicotyledons</taxon>
        <taxon>Gunneridae</taxon>
        <taxon>Pentapetalae</taxon>
        <taxon>asterids</taxon>
        <taxon>campanulids</taxon>
        <taxon>Asterales</taxon>
        <taxon>Asteraceae</taxon>
        <taxon>Carduoideae</taxon>
        <taxon>Cardueae</taxon>
        <taxon>Centaureinae</taxon>
        <taxon>Centaurea</taxon>
    </lineage>
</organism>
<comment type="caution">
    <text evidence="1">The sequence shown here is derived from an EMBL/GenBank/DDBJ whole genome shotgun (WGS) entry which is preliminary data.</text>
</comment>
<gene>
    <name evidence="1" type="ORF">OSB04_004511</name>
</gene>
<protein>
    <submittedName>
        <fullName evidence="1">Uncharacterized protein</fullName>
    </submittedName>
</protein>
<dbReference type="Proteomes" id="UP001172457">
    <property type="component" value="Chromosome 1"/>
</dbReference>
<sequence>MVDLPPPVETTVHIADDKDHRIRDYATLEADQFASGIPRPDANNRFEHKPVMFQMLQTMRQFGGSTAEDPHTHLKSFLEVADSFHIPGVAEDVCSPAASKCFKRWPIGLWIGNAIIYRLRSFSILGVHFRISGFSDIRISDIRKFRIRKFTIRIRIRNSGYPKIRISEIPDSDTG</sequence>
<proteinExistence type="predicted"/>
<evidence type="ECO:0000313" key="1">
    <source>
        <dbReference type="EMBL" id="KAJ9568545.1"/>
    </source>
</evidence>
<dbReference type="EMBL" id="JARYMX010000001">
    <property type="protein sequence ID" value="KAJ9568545.1"/>
    <property type="molecule type" value="Genomic_DNA"/>
</dbReference>
<evidence type="ECO:0000313" key="2">
    <source>
        <dbReference type="Proteomes" id="UP001172457"/>
    </source>
</evidence>
<reference evidence="1" key="1">
    <citation type="submission" date="2023-03" db="EMBL/GenBank/DDBJ databases">
        <title>Chromosome-scale reference genome and RAD-based genetic map of yellow starthistle (Centaurea solstitialis) reveal putative structural variation and QTLs associated with invader traits.</title>
        <authorList>
            <person name="Reatini B."/>
            <person name="Cang F.A."/>
            <person name="Jiang Q."/>
            <person name="Mckibben M.T.W."/>
            <person name="Barker M.S."/>
            <person name="Rieseberg L.H."/>
            <person name="Dlugosch K.M."/>
        </authorList>
    </citation>
    <scope>NUCLEOTIDE SEQUENCE</scope>
    <source>
        <strain evidence="1">CAN-66</strain>
        <tissue evidence="1">Leaf</tissue>
    </source>
</reference>
<keyword evidence="2" id="KW-1185">Reference proteome</keyword>